<dbReference type="Pfam" id="PF16192">
    <property type="entry name" value="PMT_4TMC"/>
    <property type="match status" value="1"/>
</dbReference>
<evidence type="ECO:0000256" key="6">
    <source>
        <dbReference type="ARBA" id="ARBA00022692"/>
    </source>
</evidence>
<keyword evidence="7 10" id="KW-1133">Transmembrane helix</keyword>
<feature type="transmembrane region" description="Helical" evidence="10">
    <location>
        <begin position="146"/>
        <end position="166"/>
    </location>
</feature>
<evidence type="ECO:0000256" key="7">
    <source>
        <dbReference type="ARBA" id="ARBA00022989"/>
    </source>
</evidence>
<reference evidence="13 14" key="1">
    <citation type="journal article" date="2016" name="Nat. Commun.">
        <title>Thousands of microbial genomes shed light on interconnected biogeochemical processes in an aquifer system.</title>
        <authorList>
            <person name="Anantharaman K."/>
            <person name="Brown C.T."/>
            <person name="Hug L.A."/>
            <person name="Sharon I."/>
            <person name="Castelle C.J."/>
            <person name="Probst A.J."/>
            <person name="Thomas B.C."/>
            <person name="Singh A."/>
            <person name="Wilkins M.J."/>
            <person name="Karaoz U."/>
            <person name="Brodie E.L."/>
            <person name="Williams K.H."/>
            <person name="Hubbard S.S."/>
            <person name="Banfield J.F."/>
        </authorList>
    </citation>
    <scope>NUCLEOTIDE SEQUENCE [LARGE SCALE GENOMIC DNA]</scope>
</reference>
<keyword evidence="10" id="KW-1003">Cell membrane</keyword>
<evidence type="ECO:0000313" key="14">
    <source>
        <dbReference type="Proteomes" id="UP000178684"/>
    </source>
</evidence>
<keyword evidence="4 10" id="KW-0328">Glycosyltransferase</keyword>
<accession>A0A1F5X572</accession>
<evidence type="ECO:0000256" key="1">
    <source>
        <dbReference type="ARBA" id="ARBA00004127"/>
    </source>
</evidence>
<protein>
    <recommendedName>
        <fullName evidence="9 10">Polyprenol-phosphate-mannose--protein mannosyltransferase</fullName>
        <ecNumber evidence="10">2.4.1.-</ecNumber>
    </recommendedName>
</protein>
<evidence type="ECO:0000256" key="10">
    <source>
        <dbReference type="RuleBase" id="RU367007"/>
    </source>
</evidence>
<evidence type="ECO:0000256" key="3">
    <source>
        <dbReference type="ARBA" id="ARBA00007222"/>
    </source>
</evidence>
<keyword evidence="6 10" id="KW-0812">Transmembrane</keyword>
<feature type="transmembrane region" description="Helical" evidence="10">
    <location>
        <begin position="302"/>
        <end position="319"/>
    </location>
</feature>
<dbReference type="EMBL" id="MFIE01000007">
    <property type="protein sequence ID" value="OGF83017.1"/>
    <property type="molecule type" value="Genomic_DNA"/>
</dbReference>
<feature type="transmembrane region" description="Helical" evidence="10">
    <location>
        <begin position="91"/>
        <end position="112"/>
    </location>
</feature>
<dbReference type="GO" id="GO:0012505">
    <property type="term" value="C:endomembrane system"/>
    <property type="evidence" value="ECO:0007669"/>
    <property type="project" value="UniProtKB-SubCell"/>
</dbReference>
<feature type="domain" description="ArnT-like N-terminal" evidence="11">
    <location>
        <begin position="15"/>
        <end position="208"/>
    </location>
</feature>
<dbReference type="InterPro" id="IPR027005">
    <property type="entry name" value="PMT-like"/>
</dbReference>
<evidence type="ECO:0000259" key="11">
    <source>
        <dbReference type="Pfam" id="PF02366"/>
    </source>
</evidence>
<comment type="function">
    <text evidence="10">Protein O-mannosyltransferase that catalyzes the transfer of a single mannose residue from a polyprenol phospho-mannosyl lipidic donor to the hydroxyl group of selected serine and threonine residues in acceptor proteins.</text>
</comment>
<comment type="pathway">
    <text evidence="2 10">Protein modification; protein glycosylation.</text>
</comment>
<evidence type="ECO:0000313" key="13">
    <source>
        <dbReference type="EMBL" id="OGF83017.1"/>
    </source>
</evidence>
<keyword evidence="5 10" id="KW-0808">Transferase</keyword>
<proteinExistence type="inferred from homology"/>
<feature type="transmembrane region" description="Helical" evidence="10">
    <location>
        <begin position="277"/>
        <end position="295"/>
    </location>
</feature>
<name>A0A1F5X572_9BACT</name>
<dbReference type="Pfam" id="PF02366">
    <property type="entry name" value="PMT"/>
    <property type="match status" value="1"/>
</dbReference>
<comment type="subcellular location">
    <subcellularLocation>
        <location evidence="10">Cell membrane</location>
    </subcellularLocation>
    <subcellularLocation>
        <location evidence="1">Endomembrane system</location>
        <topology evidence="1">Multi-pass membrane protein</topology>
    </subcellularLocation>
</comment>
<feature type="transmembrane region" description="Helical" evidence="10">
    <location>
        <begin position="204"/>
        <end position="225"/>
    </location>
</feature>
<feature type="transmembrane region" description="Helical" evidence="10">
    <location>
        <begin position="172"/>
        <end position="197"/>
    </location>
</feature>
<dbReference type="GO" id="GO:0004169">
    <property type="term" value="F:dolichyl-phosphate-mannose-protein mannosyltransferase activity"/>
    <property type="evidence" value="ECO:0007669"/>
    <property type="project" value="UniProtKB-UniRule"/>
</dbReference>
<evidence type="ECO:0000256" key="8">
    <source>
        <dbReference type="ARBA" id="ARBA00023136"/>
    </source>
</evidence>
<feature type="transmembrane region" description="Helical" evidence="10">
    <location>
        <begin position="7"/>
        <end position="24"/>
    </location>
</feature>
<dbReference type="EC" id="2.4.1.-" evidence="10"/>
<dbReference type="UniPathway" id="UPA00378"/>
<feature type="transmembrane region" description="Helical" evidence="10">
    <location>
        <begin position="358"/>
        <end position="377"/>
    </location>
</feature>
<dbReference type="InterPro" id="IPR003342">
    <property type="entry name" value="ArnT-like_N"/>
</dbReference>
<gene>
    <name evidence="13" type="ORF">A3B18_02370</name>
</gene>
<organism evidence="13 14">
    <name type="scientific">Candidatus Giovannonibacteria bacterium RIFCSPLOWO2_01_FULL_46_13</name>
    <dbReference type="NCBI Taxonomy" id="1798352"/>
    <lineage>
        <taxon>Bacteria</taxon>
        <taxon>Candidatus Giovannoniibacteriota</taxon>
    </lineage>
</organism>
<dbReference type="AlphaFoldDB" id="A0A1F5X572"/>
<comment type="caution">
    <text evidence="13">The sequence shown here is derived from an EMBL/GenBank/DDBJ whole genome shotgun (WGS) entry which is preliminary data.</text>
</comment>
<dbReference type="InterPro" id="IPR032421">
    <property type="entry name" value="PMT_4TMC"/>
</dbReference>
<keyword evidence="8 10" id="KW-0472">Membrane</keyword>
<feature type="transmembrane region" description="Helical" evidence="10">
    <location>
        <begin position="325"/>
        <end position="346"/>
    </location>
</feature>
<evidence type="ECO:0000256" key="5">
    <source>
        <dbReference type="ARBA" id="ARBA00022679"/>
    </source>
</evidence>
<dbReference type="Proteomes" id="UP000178684">
    <property type="component" value="Unassembled WGS sequence"/>
</dbReference>
<evidence type="ECO:0000256" key="9">
    <source>
        <dbReference type="ARBA" id="ARBA00093617"/>
    </source>
</evidence>
<dbReference type="PANTHER" id="PTHR10050:SF53">
    <property type="entry name" value="CHROMOSOME UNDETERMINED SCAFFOLD_67, WHOLE GENOME SHOTGUN SEQUENCE"/>
    <property type="match status" value="1"/>
</dbReference>
<feature type="domain" description="Protein O-mannosyl-transferase C-terminal four TM" evidence="12">
    <location>
        <begin position="235"/>
        <end position="378"/>
    </location>
</feature>
<evidence type="ECO:0000259" key="12">
    <source>
        <dbReference type="Pfam" id="PF16192"/>
    </source>
</evidence>
<dbReference type="GO" id="GO:0005886">
    <property type="term" value="C:plasma membrane"/>
    <property type="evidence" value="ECO:0007669"/>
    <property type="project" value="UniProtKB-SubCell"/>
</dbReference>
<dbReference type="PANTHER" id="PTHR10050">
    <property type="entry name" value="DOLICHYL-PHOSPHATE-MANNOSE--PROTEIN MANNOSYLTRANSFERASE"/>
    <property type="match status" value="1"/>
</dbReference>
<sequence>MKFSKKDYLIALGFILLAFLIRIPNISYPPELVFDEFHYANFAVRTLHGEADIDVHPPLMRIVFAGVLDLFSNQDAREIKPNENYGDFPYVPMRLLSVLVGSLLAGIIFLLAKKIYNDDILSALPALFVVFDGALVSYSRLILPDIYILFFGFLGILLLFSRRWYWTGAAGLLIGCAASIKWSGAGFLAAGIIFLFLEKRFKEIFLLAISLFVSYLLIFSILFPLESLKEVTEGMLHGHLTAPGHIAASRPYEWPFIRKTFVLWGSEIDSIKLVPNIIAWAAVPISVLAGIALALMRREKELIFLIGGFVTSYLPFFFIGRSLFIYHYFPALIFGFLLIPGVIDFISRMIWPETKNRLHYIFAGLVVLFFLISLPFIY</sequence>
<evidence type="ECO:0000256" key="4">
    <source>
        <dbReference type="ARBA" id="ARBA00022676"/>
    </source>
</evidence>
<comment type="similarity">
    <text evidence="3 10">Belongs to the glycosyltransferase 39 family.</text>
</comment>
<evidence type="ECO:0000256" key="2">
    <source>
        <dbReference type="ARBA" id="ARBA00004922"/>
    </source>
</evidence>